<gene>
    <name evidence="1" type="ORF">RTCCBAU85039_3574</name>
    <name evidence="2" type="ORF">SAMN05216228_1015136</name>
</gene>
<dbReference type="AlphaFoldDB" id="A0A1H8NY73"/>
<proteinExistence type="predicted"/>
<sequence>MQSVIAKIDTFFTAHQKYPANLNALSDGPFKDAWGRDFVYRVPGPETEYELINSSRWVPTAQGAAPARTPRSPPRLRVLGGNVVGVYAKKRD</sequence>
<evidence type="ECO:0000313" key="1">
    <source>
        <dbReference type="EMBL" id="SEH99649.1"/>
    </source>
</evidence>
<evidence type="ECO:0000313" key="3">
    <source>
        <dbReference type="Proteomes" id="UP000183063"/>
    </source>
</evidence>
<dbReference type="InterPro" id="IPR045584">
    <property type="entry name" value="Pilin-like"/>
</dbReference>
<evidence type="ECO:0000313" key="2">
    <source>
        <dbReference type="EMBL" id="SEO34531.1"/>
    </source>
</evidence>
<reference evidence="1" key="2">
    <citation type="submission" date="2016-10" db="EMBL/GenBank/DDBJ databases">
        <authorList>
            <person name="de Groot N.N."/>
        </authorList>
    </citation>
    <scope>NUCLEOTIDE SEQUENCE [LARGE SCALE GENOMIC DNA]</scope>
    <source>
        <strain evidence="1">CCBAU85039</strain>
    </source>
</reference>
<dbReference type="Proteomes" id="UP000198939">
    <property type="component" value="Unassembled WGS sequence"/>
</dbReference>
<reference evidence="2 4" key="1">
    <citation type="submission" date="2016-10" db="EMBL/GenBank/DDBJ databases">
        <authorList>
            <person name="Varghese N."/>
            <person name="Submissions S."/>
        </authorList>
    </citation>
    <scope>NUCLEOTIDE SEQUENCE [LARGE SCALE GENOMIC DNA]</scope>
    <source>
        <strain evidence="2 4">CGMCC 1.7071</strain>
    </source>
</reference>
<dbReference type="Proteomes" id="UP000183063">
    <property type="component" value="Unassembled WGS sequence"/>
</dbReference>
<protein>
    <submittedName>
        <fullName evidence="1">Uncharacterized protein</fullName>
    </submittedName>
</protein>
<dbReference type="EMBL" id="FNXB01000018">
    <property type="protein sequence ID" value="SEH99649.1"/>
    <property type="molecule type" value="Genomic_DNA"/>
</dbReference>
<dbReference type="SUPFAM" id="SSF54523">
    <property type="entry name" value="Pili subunits"/>
    <property type="match status" value="1"/>
</dbReference>
<reference evidence="3" key="3">
    <citation type="submission" date="2016-10" db="EMBL/GenBank/DDBJ databases">
        <authorList>
            <person name="Wibberg D."/>
        </authorList>
    </citation>
    <scope>NUCLEOTIDE SEQUENCE [LARGE SCALE GENOMIC DNA]</scope>
</reference>
<keyword evidence="4" id="KW-1185">Reference proteome</keyword>
<accession>A0A1H8NY73</accession>
<organism evidence="1 3">
    <name type="scientific">Rhizobium tibeticum</name>
    <dbReference type="NCBI Taxonomy" id="501024"/>
    <lineage>
        <taxon>Bacteria</taxon>
        <taxon>Pseudomonadati</taxon>
        <taxon>Pseudomonadota</taxon>
        <taxon>Alphaproteobacteria</taxon>
        <taxon>Hyphomicrobiales</taxon>
        <taxon>Rhizobiaceae</taxon>
        <taxon>Rhizobium/Agrobacterium group</taxon>
        <taxon>Rhizobium</taxon>
    </lineage>
</organism>
<evidence type="ECO:0000313" key="4">
    <source>
        <dbReference type="Proteomes" id="UP000198939"/>
    </source>
</evidence>
<name>A0A1H8NY73_9HYPH</name>
<dbReference type="EMBL" id="FOCV01000015">
    <property type="protein sequence ID" value="SEO34531.1"/>
    <property type="molecule type" value="Genomic_DNA"/>
</dbReference>